<dbReference type="KEGG" id="tel:tll1906"/>
<feature type="transmembrane region" description="Helical" evidence="1">
    <location>
        <begin position="110"/>
        <end position="134"/>
    </location>
</feature>
<name>Q8DHN9_THEVB</name>
<dbReference type="Proteomes" id="UP000000440">
    <property type="component" value="Chromosome"/>
</dbReference>
<keyword evidence="1" id="KW-0812">Transmembrane</keyword>
<evidence type="ECO:0000313" key="2">
    <source>
        <dbReference type="EMBL" id="BAC09458.1"/>
    </source>
</evidence>
<evidence type="ECO:0000313" key="3">
    <source>
        <dbReference type="Proteomes" id="UP000000440"/>
    </source>
</evidence>
<protein>
    <submittedName>
        <fullName evidence="2">Tll1906 protein</fullName>
    </submittedName>
</protein>
<evidence type="ECO:0000256" key="1">
    <source>
        <dbReference type="SAM" id="Phobius"/>
    </source>
</evidence>
<reference evidence="2 3" key="1">
    <citation type="journal article" date="2002" name="DNA Res.">
        <title>Complete genome structure of the thermophilic cyanobacterium Thermosynechococcus elongatus BP-1.</title>
        <authorList>
            <person name="Nakamura Y."/>
            <person name="Kaneko T."/>
            <person name="Sato S."/>
            <person name="Ikeuchi M."/>
            <person name="Katoh H."/>
            <person name="Sasamoto S."/>
            <person name="Watanabe A."/>
            <person name="Iriguchi M."/>
            <person name="Kawashima K."/>
            <person name="Kimura T."/>
            <person name="Kishida Y."/>
            <person name="Kiyokawa C."/>
            <person name="Kohara M."/>
            <person name="Matsumoto M."/>
            <person name="Matsuno A."/>
            <person name="Nakazaki N."/>
            <person name="Shimpo S."/>
            <person name="Sugimoto M."/>
            <person name="Takeuchi C."/>
            <person name="Yamada M."/>
            <person name="Tabata S."/>
        </authorList>
    </citation>
    <scope>NUCLEOTIDE SEQUENCE [LARGE SCALE GENOMIC DNA]</scope>
    <source>
        <strain evidence="3">IAM M-273 / NIES-2133 / BP-1</strain>
    </source>
</reference>
<gene>
    <name evidence="2" type="ordered locus">tll1906</name>
</gene>
<dbReference type="AlphaFoldDB" id="Q8DHN9"/>
<accession>Q8DHN9</accession>
<dbReference type="eggNOG" id="ENOG5032SKQ">
    <property type="taxonomic scope" value="Bacteria"/>
</dbReference>
<feature type="transmembrane region" description="Helical" evidence="1">
    <location>
        <begin position="165"/>
        <end position="185"/>
    </location>
</feature>
<dbReference type="EMBL" id="BA000039">
    <property type="protein sequence ID" value="BAC09458.1"/>
    <property type="molecule type" value="Genomic_DNA"/>
</dbReference>
<proteinExistence type="predicted"/>
<dbReference type="EnsemblBacteria" id="BAC09458">
    <property type="protein sequence ID" value="BAC09458"/>
    <property type="gene ID" value="BAC09458"/>
</dbReference>
<feature type="transmembrane region" description="Helical" evidence="1">
    <location>
        <begin position="68"/>
        <end position="89"/>
    </location>
</feature>
<keyword evidence="3" id="KW-1185">Reference proteome</keyword>
<organism evidence="2 3">
    <name type="scientific">Thermosynechococcus vestitus (strain NIES-2133 / IAM M-273 / BP-1)</name>
    <dbReference type="NCBI Taxonomy" id="197221"/>
    <lineage>
        <taxon>Bacteria</taxon>
        <taxon>Bacillati</taxon>
        <taxon>Cyanobacteriota</taxon>
        <taxon>Cyanophyceae</taxon>
        <taxon>Acaryochloridales</taxon>
        <taxon>Thermosynechococcaceae</taxon>
        <taxon>Thermosynechococcus</taxon>
    </lineage>
</organism>
<keyword evidence="1" id="KW-1133">Transmembrane helix</keyword>
<dbReference type="STRING" id="197221.gene:10748512"/>
<keyword evidence="1" id="KW-0472">Membrane</keyword>
<sequence length="190" mass="21733">MNHRETFKMNVRRLHRQLAIALFLPLGLTNCTGLAYRLGRSWLNLSKDFGKAMMAIHTGAFLGEWFSVLYMFLLSLTVVLLVASGFRLINPWLLKRRFSSVKANVKVRLIHQYGALLLFLPLLVSATTGVSYHLSRYWLRLPKEKVAILLQIHEGAYLGAALKPFYILLLSAALLLMFLSGWRMLRQRSA</sequence>